<dbReference type="PANTHER" id="PTHR44591">
    <property type="entry name" value="STRESS RESPONSE REGULATOR PROTEIN 1"/>
    <property type="match status" value="1"/>
</dbReference>
<dbReference type="Proteomes" id="UP000177885">
    <property type="component" value="Unassembled WGS sequence"/>
</dbReference>
<dbReference type="AlphaFoldDB" id="A0A1F7TLV2"/>
<sequence length="128" mass="13741">MPARKKQILILDPDAFLAGIYARRFESGRWGVRVAETAAEARKLIAKKAPDAVLVDTGTLPDALAFIRALEQDPATASITVVALTALGDRQSVKAAMDAGAEGYLIKGHFVPTEVREKVERLVADARA</sequence>
<dbReference type="InterPro" id="IPR011006">
    <property type="entry name" value="CheY-like_superfamily"/>
</dbReference>
<comment type="caution">
    <text evidence="4">The sequence shown here is derived from an EMBL/GenBank/DDBJ whole genome shotgun (WGS) entry which is preliminary data.</text>
</comment>
<evidence type="ECO:0000256" key="1">
    <source>
        <dbReference type="ARBA" id="ARBA00022553"/>
    </source>
</evidence>
<gene>
    <name evidence="4" type="ORF">A2856_02390</name>
</gene>
<accession>A0A1F7TLV2</accession>
<dbReference type="GO" id="GO:0000160">
    <property type="term" value="P:phosphorelay signal transduction system"/>
    <property type="evidence" value="ECO:0007669"/>
    <property type="project" value="InterPro"/>
</dbReference>
<evidence type="ECO:0000313" key="5">
    <source>
        <dbReference type="Proteomes" id="UP000177885"/>
    </source>
</evidence>
<evidence type="ECO:0000259" key="3">
    <source>
        <dbReference type="PROSITE" id="PS50110"/>
    </source>
</evidence>
<evidence type="ECO:0000313" key="4">
    <source>
        <dbReference type="EMBL" id="OGL66517.1"/>
    </source>
</evidence>
<feature type="domain" description="Response regulatory" evidence="3">
    <location>
        <begin position="7"/>
        <end position="122"/>
    </location>
</feature>
<name>A0A1F7TLV2_9BACT</name>
<dbReference type="STRING" id="1802385.A2856_02390"/>
<keyword evidence="1 2" id="KW-0597">Phosphoprotein</keyword>
<evidence type="ECO:0000256" key="2">
    <source>
        <dbReference type="PROSITE-ProRule" id="PRU00169"/>
    </source>
</evidence>
<dbReference type="Gene3D" id="3.40.50.2300">
    <property type="match status" value="1"/>
</dbReference>
<feature type="modified residue" description="4-aspartylphosphate" evidence="2">
    <location>
        <position position="56"/>
    </location>
</feature>
<organism evidence="4 5">
    <name type="scientific">Candidatus Uhrbacteria bacterium RIFCSPHIGHO2_01_FULL_63_20</name>
    <dbReference type="NCBI Taxonomy" id="1802385"/>
    <lineage>
        <taxon>Bacteria</taxon>
        <taxon>Candidatus Uhriibacteriota</taxon>
    </lineage>
</organism>
<dbReference type="InterPro" id="IPR050595">
    <property type="entry name" value="Bact_response_regulator"/>
</dbReference>
<dbReference type="SMART" id="SM00448">
    <property type="entry name" value="REC"/>
    <property type="match status" value="1"/>
</dbReference>
<dbReference type="EMBL" id="MGDT01000007">
    <property type="protein sequence ID" value="OGL66517.1"/>
    <property type="molecule type" value="Genomic_DNA"/>
</dbReference>
<reference evidence="4 5" key="1">
    <citation type="journal article" date="2016" name="Nat. Commun.">
        <title>Thousands of microbial genomes shed light on interconnected biogeochemical processes in an aquifer system.</title>
        <authorList>
            <person name="Anantharaman K."/>
            <person name="Brown C.T."/>
            <person name="Hug L.A."/>
            <person name="Sharon I."/>
            <person name="Castelle C.J."/>
            <person name="Probst A.J."/>
            <person name="Thomas B.C."/>
            <person name="Singh A."/>
            <person name="Wilkins M.J."/>
            <person name="Karaoz U."/>
            <person name="Brodie E.L."/>
            <person name="Williams K.H."/>
            <person name="Hubbard S.S."/>
            <person name="Banfield J.F."/>
        </authorList>
    </citation>
    <scope>NUCLEOTIDE SEQUENCE [LARGE SCALE GENOMIC DNA]</scope>
</reference>
<dbReference type="CDD" id="cd00156">
    <property type="entry name" value="REC"/>
    <property type="match status" value="1"/>
</dbReference>
<dbReference type="PANTHER" id="PTHR44591:SF23">
    <property type="entry name" value="CHEY SUBFAMILY"/>
    <property type="match status" value="1"/>
</dbReference>
<dbReference type="SUPFAM" id="SSF52172">
    <property type="entry name" value="CheY-like"/>
    <property type="match status" value="1"/>
</dbReference>
<dbReference type="Pfam" id="PF00072">
    <property type="entry name" value="Response_reg"/>
    <property type="match status" value="1"/>
</dbReference>
<dbReference type="InterPro" id="IPR001789">
    <property type="entry name" value="Sig_transdc_resp-reg_receiver"/>
</dbReference>
<dbReference type="PROSITE" id="PS50110">
    <property type="entry name" value="RESPONSE_REGULATORY"/>
    <property type="match status" value="1"/>
</dbReference>
<proteinExistence type="predicted"/>
<protein>
    <recommendedName>
        <fullName evidence="3">Response regulatory domain-containing protein</fullName>
    </recommendedName>
</protein>